<dbReference type="EMBL" id="LAZL01000033">
    <property type="protein sequence ID" value="KMT64051.1"/>
    <property type="molecule type" value="Genomic_DNA"/>
</dbReference>
<protein>
    <submittedName>
        <fullName evidence="1">Uncharacterized protein</fullName>
    </submittedName>
</protein>
<dbReference type="Proteomes" id="UP000037600">
    <property type="component" value="Unassembled WGS sequence"/>
</dbReference>
<sequence>MRKLLAAPVNMSLSESETILYQNMLKHVAEITLNLMATKVTERPENFYEWCKELNRLCREELNLELLEPEQLPALKKLQDTLETGINIGQLKMLRIAPWPAFYEHITANAERQSLSERLNLLSYIQQIQSTPFADMIDEDLLAIAGKHTAKHDISVYKFDVELFSSSKAAKVFITTFTQNPTAFEQALSLIPEEGEVTKADYLNFVSAYQAIFQEFADGAKAPLVPATRLLALRRPDQFVALTNAKIEPLCQALSIAKFNTRDFNGYWNELIETIRTQAWWKAPKPENDDEAVIWQSRAILVDLFFFVSDEFAQGSNYVKLRDKPRKSSSTSTRKARSKESIEVIVDRALAEEGMPEYIKAQRESIISQAATGKSVDQVISLMRSIFG</sequence>
<name>A0A0J8JHZ8_9ALTE</name>
<comment type="caution">
    <text evidence="1">The sequence shown here is derived from an EMBL/GenBank/DDBJ whole genome shotgun (WGS) entry which is preliminary data.</text>
</comment>
<evidence type="ECO:0000313" key="2">
    <source>
        <dbReference type="Proteomes" id="UP000037600"/>
    </source>
</evidence>
<proteinExistence type="predicted"/>
<dbReference type="AlphaFoldDB" id="A0A0J8JHZ8"/>
<accession>A0A0J8JHZ8</accession>
<organism evidence="1 2">
    <name type="scientific">Catenovulum maritimum</name>
    <dbReference type="NCBI Taxonomy" id="1513271"/>
    <lineage>
        <taxon>Bacteria</taxon>
        <taxon>Pseudomonadati</taxon>
        <taxon>Pseudomonadota</taxon>
        <taxon>Gammaproteobacteria</taxon>
        <taxon>Alteromonadales</taxon>
        <taxon>Alteromonadaceae</taxon>
        <taxon>Catenovulum</taxon>
    </lineage>
</organism>
<dbReference type="STRING" id="1513271.XM47_16445"/>
<dbReference type="OrthoDB" id="6190762at2"/>
<evidence type="ECO:0000313" key="1">
    <source>
        <dbReference type="EMBL" id="KMT64051.1"/>
    </source>
</evidence>
<gene>
    <name evidence="1" type="ORF">XM47_16445</name>
</gene>
<keyword evidence="2" id="KW-1185">Reference proteome</keyword>
<reference evidence="1 2" key="1">
    <citation type="submission" date="2015-04" db="EMBL/GenBank/DDBJ databases">
        <title>Draft Genome Sequence of the Novel Agar-Digesting Marine Bacterium Q1.</title>
        <authorList>
            <person name="Li Y."/>
            <person name="Li D."/>
            <person name="Chen G."/>
            <person name="Du Z."/>
        </authorList>
    </citation>
    <scope>NUCLEOTIDE SEQUENCE [LARGE SCALE GENOMIC DNA]</scope>
    <source>
        <strain evidence="1 2">Q1</strain>
    </source>
</reference>
<dbReference type="RefSeq" id="WP_048694974.1">
    <property type="nucleotide sequence ID" value="NZ_KQ130504.1"/>
</dbReference>